<evidence type="ECO:0000256" key="2">
    <source>
        <dbReference type="ARBA" id="ARBA00022692"/>
    </source>
</evidence>
<proteinExistence type="predicted"/>
<feature type="transmembrane region" description="Helical" evidence="6">
    <location>
        <begin position="115"/>
        <end position="136"/>
    </location>
</feature>
<dbReference type="CTD" id="102723899"/>
<dbReference type="PANTHER" id="PTHR15191">
    <property type="entry name" value="PROTEIN CBG20567"/>
    <property type="match status" value="1"/>
</dbReference>
<accession>A0A6P9EWH1</accession>
<evidence type="ECO:0000256" key="4">
    <source>
        <dbReference type="ARBA" id="ARBA00022989"/>
    </source>
</evidence>
<keyword evidence="3" id="KW-0732">Signal</keyword>
<dbReference type="InterPro" id="IPR052304">
    <property type="entry name" value="PTTG1IP"/>
</dbReference>
<keyword evidence="2 6" id="KW-0812">Transmembrane</keyword>
<keyword evidence="5 6" id="KW-0472">Membrane</keyword>
<evidence type="ECO:0000256" key="6">
    <source>
        <dbReference type="SAM" id="Phobius"/>
    </source>
</evidence>
<organism evidence="7 8">
    <name type="scientific">Zalophus californianus</name>
    <name type="common">California sealion</name>
    <dbReference type="NCBI Taxonomy" id="9704"/>
    <lineage>
        <taxon>Eukaryota</taxon>
        <taxon>Metazoa</taxon>
        <taxon>Chordata</taxon>
        <taxon>Craniata</taxon>
        <taxon>Vertebrata</taxon>
        <taxon>Euteleostomi</taxon>
        <taxon>Mammalia</taxon>
        <taxon>Eutheria</taxon>
        <taxon>Laurasiatheria</taxon>
        <taxon>Carnivora</taxon>
        <taxon>Caniformia</taxon>
        <taxon>Pinnipedia</taxon>
        <taxon>Otariidae</taxon>
        <taxon>Zalophus</taxon>
    </lineage>
</organism>
<dbReference type="GO" id="GO:0006606">
    <property type="term" value="P:protein import into nucleus"/>
    <property type="evidence" value="ECO:0007669"/>
    <property type="project" value="TreeGrafter"/>
</dbReference>
<dbReference type="GO" id="GO:0016020">
    <property type="term" value="C:membrane"/>
    <property type="evidence" value="ECO:0007669"/>
    <property type="project" value="UniProtKB-SubCell"/>
</dbReference>
<dbReference type="AlphaFoldDB" id="A0A6P9EWH1"/>
<gene>
    <name evidence="8" type="primary">LOC118356127</name>
</gene>
<dbReference type="OrthoDB" id="9607952at2759"/>
<protein>
    <submittedName>
        <fullName evidence="8">Uncharacterized protein LOC118356127</fullName>
    </submittedName>
</protein>
<evidence type="ECO:0000256" key="1">
    <source>
        <dbReference type="ARBA" id="ARBA00004479"/>
    </source>
</evidence>
<evidence type="ECO:0000313" key="7">
    <source>
        <dbReference type="Proteomes" id="UP000515165"/>
    </source>
</evidence>
<dbReference type="GO" id="GO:0005737">
    <property type="term" value="C:cytoplasm"/>
    <property type="evidence" value="ECO:0007669"/>
    <property type="project" value="TreeGrafter"/>
</dbReference>
<dbReference type="GeneID" id="118356127"/>
<keyword evidence="4 6" id="KW-1133">Transmembrane helix</keyword>
<dbReference type="RefSeq" id="XP_035579105.1">
    <property type="nucleotide sequence ID" value="XM_035723212.1"/>
</dbReference>
<sequence>MRFPGEVVLIEPTPVIRKVQVGIVATEVCYQHKICNWKKSIGKYRDNMDFVDSWPAEQRKAEGSEGAASEGAVIWLGHSPVRDPPVQPGTWCPLRSNWPGIGRTQAGGVMRWLRAWGQILLPVFLSLFLIQLLISFSENHFSHISRQRGKQRSKSLDDACAVKKNCQLCTEDKKCFWCSEEGACKKMCFPYFGCQFSSIYWSNCRVDMFGFLMLLLIIILIAVLIWYCCIFHYYLQEYVHFLLSFLQDFNHPYSLFEND</sequence>
<evidence type="ECO:0000313" key="8">
    <source>
        <dbReference type="RefSeq" id="XP_035579105.1"/>
    </source>
</evidence>
<dbReference type="GO" id="GO:0005634">
    <property type="term" value="C:nucleus"/>
    <property type="evidence" value="ECO:0007669"/>
    <property type="project" value="TreeGrafter"/>
</dbReference>
<reference evidence="8" key="1">
    <citation type="submission" date="2025-08" db="UniProtKB">
        <authorList>
            <consortium name="RefSeq"/>
        </authorList>
    </citation>
    <scope>IDENTIFICATION</scope>
    <source>
        <tissue evidence="8">Blood</tissue>
    </source>
</reference>
<comment type="subcellular location">
    <subcellularLocation>
        <location evidence="1">Membrane</location>
        <topology evidence="1">Single-pass type I membrane protein</topology>
    </subcellularLocation>
</comment>
<feature type="transmembrane region" description="Helical" evidence="6">
    <location>
        <begin position="209"/>
        <end position="235"/>
    </location>
</feature>
<name>A0A6P9EWH1_ZALCA</name>
<keyword evidence="7" id="KW-1185">Reference proteome</keyword>
<dbReference type="Proteomes" id="UP000515165">
    <property type="component" value="Chromosome 12"/>
</dbReference>
<dbReference type="PANTHER" id="PTHR15191:SF14">
    <property type="entry name" value="PITUITARY TUMOR-TRANSFORMING GENE 1 PROTEIN-INTERACTING PROTEIN"/>
    <property type="match status" value="1"/>
</dbReference>
<evidence type="ECO:0000256" key="5">
    <source>
        <dbReference type="ARBA" id="ARBA00023136"/>
    </source>
</evidence>
<dbReference type="KEGG" id="zca:118356127"/>
<evidence type="ECO:0000256" key="3">
    <source>
        <dbReference type="ARBA" id="ARBA00022729"/>
    </source>
</evidence>